<keyword evidence="6" id="KW-0966">Cell projection</keyword>
<feature type="domain" description="Flagellin C-terminal" evidence="5">
    <location>
        <begin position="212"/>
        <end position="289"/>
    </location>
</feature>
<dbReference type="Gene3D" id="1.20.1330.10">
    <property type="entry name" value="f41 fragment of flagellin, N-terminal domain"/>
    <property type="match status" value="1"/>
</dbReference>
<dbReference type="InterPro" id="IPR046358">
    <property type="entry name" value="Flagellin_C"/>
</dbReference>
<gene>
    <name evidence="6" type="ORF">FB562_2124</name>
</gene>
<dbReference type="SUPFAM" id="SSF64518">
    <property type="entry name" value="Phase 1 flagellin"/>
    <property type="match status" value="1"/>
</dbReference>
<feature type="domain" description="Flagellin N-terminal" evidence="4">
    <location>
        <begin position="8"/>
        <end position="141"/>
    </location>
</feature>
<dbReference type="GO" id="GO:0009424">
    <property type="term" value="C:bacterial-type flagellum hook"/>
    <property type="evidence" value="ECO:0007669"/>
    <property type="project" value="InterPro"/>
</dbReference>
<protein>
    <submittedName>
        <fullName evidence="6">Flagellar hook-associated protein 3 FlgL</fullName>
    </submittedName>
</protein>
<keyword evidence="6" id="KW-0282">Flagellum</keyword>
<dbReference type="AlphaFoldDB" id="A0A542YEW5"/>
<accession>A0A542YEW5</accession>
<dbReference type="PANTHER" id="PTHR42792:SF1">
    <property type="entry name" value="FLAGELLAR HOOK-ASSOCIATED PROTEIN 3"/>
    <property type="match status" value="1"/>
</dbReference>
<dbReference type="InterPro" id="IPR013384">
    <property type="entry name" value="Flagell_FlgL"/>
</dbReference>
<comment type="similarity">
    <text evidence="2">Belongs to the bacterial flagellin family.</text>
</comment>
<dbReference type="GO" id="GO:0071973">
    <property type="term" value="P:bacterial-type flagellum-dependent cell motility"/>
    <property type="evidence" value="ECO:0007669"/>
    <property type="project" value="InterPro"/>
</dbReference>
<reference evidence="6 7" key="1">
    <citation type="submission" date="2019-06" db="EMBL/GenBank/DDBJ databases">
        <title>Sequencing the genomes of 1000 actinobacteria strains.</title>
        <authorList>
            <person name="Klenk H.-P."/>
        </authorList>
    </citation>
    <scope>NUCLEOTIDE SEQUENCE [LARGE SCALE GENOMIC DNA]</scope>
    <source>
        <strain evidence="6 7">DSM 26477</strain>
    </source>
</reference>
<comment type="caution">
    <text evidence="6">The sequence shown here is derived from an EMBL/GenBank/DDBJ whole genome shotgun (WGS) entry which is preliminary data.</text>
</comment>
<dbReference type="InterPro" id="IPR001029">
    <property type="entry name" value="Flagellin_N"/>
</dbReference>
<evidence type="ECO:0000256" key="2">
    <source>
        <dbReference type="ARBA" id="ARBA00005709"/>
    </source>
</evidence>
<dbReference type="NCBIfam" id="TIGR02550">
    <property type="entry name" value="flagell_flgL"/>
    <property type="match status" value="1"/>
</dbReference>
<dbReference type="EMBL" id="VFOM01000002">
    <property type="protein sequence ID" value="TQL46600.1"/>
    <property type="molecule type" value="Genomic_DNA"/>
</dbReference>
<keyword evidence="6" id="KW-0969">Cilium</keyword>
<dbReference type="PANTHER" id="PTHR42792">
    <property type="entry name" value="FLAGELLIN"/>
    <property type="match status" value="1"/>
</dbReference>
<dbReference type="Pfam" id="PF00700">
    <property type="entry name" value="Flagellin_C"/>
    <property type="match status" value="1"/>
</dbReference>
<proteinExistence type="inferred from homology"/>
<dbReference type="OrthoDB" id="9758307at2"/>
<keyword evidence="7" id="KW-1185">Reference proteome</keyword>
<comment type="subcellular location">
    <subcellularLocation>
        <location evidence="1">Bacterial flagellum</location>
    </subcellularLocation>
</comment>
<dbReference type="Proteomes" id="UP000317998">
    <property type="component" value="Unassembled WGS sequence"/>
</dbReference>
<evidence type="ECO:0000313" key="7">
    <source>
        <dbReference type="Proteomes" id="UP000317998"/>
    </source>
</evidence>
<evidence type="ECO:0000256" key="1">
    <source>
        <dbReference type="ARBA" id="ARBA00004365"/>
    </source>
</evidence>
<evidence type="ECO:0000259" key="5">
    <source>
        <dbReference type="Pfam" id="PF00700"/>
    </source>
</evidence>
<dbReference type="GO" id="GO:0005198">
    <property type="term" value="F:structural molecule activity"/>
    <property type="evidence" value="ECO:0007669"/>
    <property type="project" value="InterPro"/>
</dbReference>
<evidence type="ECO:0000313" key="6">
    <source>
        <dbReference type="EMBL" id="TQL46600.1"/>
    </source>
</evidence>
<name>A0A542YEW5_9MICO</name>
<sequence length="294" mass="31425">MITRTTSNLLMRNAQQNLDLNKAALGRLQDQASSLKKIGKPSDDPTGTASSLQVRAAQRATEQYSRNISDGDGWLSTVDSTLMGVDSLLNRVRDLTVRGANDGSMSPTAKEAIAVELEGLSSELLTRANSQYLGRSIFAGSSDAGVAFNPDYSYTGAAGATVERRIDAVTTVRVDASGDEVFGTGATSVFALVDNIVADLRSGTNVSTRIGELDTRLEAVRGAQATIGARHSQILNAKETNVNQTVALEIQRSDVEDLDLAKALIDLQVQELTYQSTLSVTARVLQPTLMDFLR</sequence>
<organism evidence="6 7">
    <name type="scientific">Homoserinimonas aerilata</name>
    <dbReference type="NCBI Taxonomy" id="1162970"/>
    <lineage>
        <taxon>Bacteria</taxon>
        <taxon>Bacillati</taxon>
        <taxon>Actinomycetota</taxon>
        <taxon>Actinomycetes</taxon>
        <taxon>Micrococcales</taxon>
        <taxon>Microbacteriaceae</taxon>
        <taxon>Homoserinimonas</taxon>
    </lineage>
</organism>
<dbReference type="InterPro" id="IPR001492">
    <property type="entry name" value="Flagellin"/>
</dbReference>
<dbReference type="Pfam" id="PF00669">
    <property type="entry name" value="Flagellin_N"/>
    <property type="match status" value="1"/>
</dbReference>
<evidence type="ECO:0000256" key="3">
    <source>
        <dbReference type="ARBA" id="ARBA00023143"/>
    </source>
</evidence>
<evidence type="ECO:0000259" key="4">
    <source>
        <dbReference type="Pfam" id="PF00669"/>
    </source>
</evidence>
<dbReference type="RefSeq" id="WP_141881257.1">
    <property type="nucleotide sequence ID" value="NZ_VFOM01000002.1"/>
</dbReference>
<keyword evidence="3" id="KW-0975">Bacterial flagellum</keyword>